<evidence type="ECO:0000313" key="7">
    <source>
        <dbReference type="EMBL" id="ARU48489.1"/>
    </source>
</evidence>
<feature type="transmembrane region" description="Helical" evidence="6">
    <location>
        <begin position="216"/>
        <end position="237"/>
    </location>
</feature>
<dbReference type="PANTHER" id="PTHR42770:SF13">
    <property type="entry name" value="L-METHIONINE_BRANCHED-CHAIN AMINO ACID EXPORTER YJEH"/>
    <property type="match status" value="1"/>
</dbReference>
<feature type="transmembrane region" description="Helical" evidence="6">
    <location>
        <begin position="37"/>
        <end position="56"/>
    </location>
</feature>
<dbReference type="Pfam" id="PF13520">
    <property type="entry name" value="AA_permease_2"/>
    <property type="match status" value="1"/>
</dbReference>
<feature type="transmembrane region" description="Helical" evidence="6">
    <location>
        <begin position="365"/>
        <end position="392"/>
    </location>
</feature>
<evidence type="ECO:0000313" key="8">
    <source>
        <dbReference type="Proteomes" id="UP000196005"/>
    </source>
</evidence>
<keyword evidence="8" id="KW-1185">Reference proteome</keyword>
<dbReference type="EMBL" id="CP021416">
    <property type="protein sequence ID" value="ARU48489.1"/>
    <property type="molecule type" value="Genomic_DNA"/>
</dbReference>
<dbReference type="OrthoDB" id="178667at2"/>
<dbReference type="GO" id="GO:0022857">
    <property type="term" value="F:transmembrane transporter activity"/>
    <property type="evidence" value="ECO:0007669"/>
    <property type="project" value="InterPro"/>
</dbReference>
<feature type="transmembrane region" description="Helical" evidence="6">
    <location>
        <begin position="304"/>
        <end position="323"/>
    </location>
</feature>
<reference evidence="8" key="1">
    <citation type="submission" date="2017-05" db="EMBL/GenBank/DDBJ databases">
        <title>Dechlorination kinetics govern the competition between two new strains of the genus Sulfurospirillum.</title>
        <authorList>
            <person name="Buttet G.F."/>
            <person name="Murray A.M."/>
            <person name="Goris T."/>
            <person name="Burion M."/>
            <person name="Lin B."/>
            <person name="Rolle M."/>
            <person name="Maillard J."/>
        </authorList>
    </citation>
    <scope>NUCLEOTIDE SEQUENCE [LARGE SCALE GENOMIC DNA]</scope>
    <source>
        <strain evidence="8">SL2-1</strain>
    </source>
</reference>
<organism evidence="7 8">
    <name type="scientific">Sulfurospirillum diekertiae</name>
    <dbReference type="NCBI Taxonomy" id="1854492"/>
    <lineage>
        <taxon>Bacteria</taxon>
        <taxon>Pseudomonadati</taxon>
        <taxon>Campylobacterota</taxon>
        <taxon>Epsilonproteobacteria</taxon>
        <taxon>Campylobacterales</taxon>
        <taxon>Sulfurospirillaceae</taxon>
        <taxon>Sulfurospirillum</taxon>
    </lineage>
</organism>
<evidence type="ECO:0000256" key="6">
    <source>
        <dbReference type="SAM" id="Phobius"/>
    </source>
</evidence>
<feature type="transmembrane region" description="Helical" evidence="6">
    <location>
        <begin position="257"/>
        <end position="283"/>
    </location>
</feature>
<feature type="transmembrane region" description="Helical" evidence="6">
    <location>
        <begin position="139"/>
        <end position="162"/>
    </location>
</feature>
<keyword evidence="4 6" id="KW-1133">Transmembrane helix</keyword>
<dbReference type="InterPro" id="IPR050367">
    <property type="entry name" value="APC_superfamily"/>
</dbReference>
<dbReference type="InterPro" id="IPR002293">
    <property type="entry name" value="AA/rel_permease1"/>
</dbReference>
<dbReference type="AlphaFoldDB" id="A0A1Y0HK38"/>
<dbReference type="PIRSF" id="PIRSF006060">
    <property type="entry name" value="AA_transporter"/>
    <property type="match status" value="1"/>
</dbReference>
<sequence>MKKQLNTLTLSGLMIGPILGSGIILLPPIVYDLTGNLSILVWLVILALGFAFALVLGNLSIKFPGDEGVTNAVQAAFSTKLKYLTSYYLISAVFFGPVAVYLIGAHFLQPLLGFDTNTLAFTMLVFTFFALLRPVHFLGTLSLIVTTIIGIILSLGSLAILLGHETSFSLNAPLNISIISKALLLAFWAIVGWEVVGNYSKEVKEPEHMIPKAVKISAVIISAIYLLVVCAIQFASLDHANAITALIYPLFGTSSDLVIGILAMLLCLSTVLLFLGGVSRLISGLTAQSKGVLALLNRRLKNDVPIGATLFLCSVNAIVLGLVDLKIFTTEDLVALADGFFISNATIALLAAYKLATTNILRYTALLLSILFGCMLLTSHWIVLCIIAVLAWKVLR</sequence>
<dbReference type="KEGG" id="suls:Sdiek1_1325"/>
<keyword evidence="2" id="KW-1003">Cell membrane</keyword>
<dbReference type="GO" id="GO:0005886">
    <property type="term" value="C:plasma membrane"/>
    <property type="evidence" value="ECO:0007669"/>
    <property type="project" value="UniProtKB-SubCell"/>
</dbReference>
<feature type="transmembrane region" description="Helical" evidence="6">
    <location>
        <begin position="335"/>
        <end position="353"/>
    </location>
</feature>
<dbReference type="RefSeq" id="WP_087438438.1">
    <property type="nucleotide sequence ID" value="NZ_CP021416.1"/>
</dbReference>
<keyword evidence="3 6" id="KW-0812">Transmembrane</keyword>
<evidence type="ECO:0000256" key="4">
    <source>
        <dbReference type="ARBA" id="ARBA00022989"/>
    </source>
</evidence>
<gene>
    <name evidence="7" type="ORF">Sdiek1_1325</name>
</gene>
<feature type="transmembrane region" description="Helical" evidence="6">
    <location>
        <begin position="12"/>
        <end position="31"/>
    </location>
</feature>
<accession>A0A1Y0HK38</accession>
<feature type="transmembrane region" description="Helical" evidence="6">
    <location>
        <begin position="174"/>
        <end position="196"/>
    </location>
</feature>
<dbReference type="PANTHER" id="PTHR42770">
    <property type="entry name" value="AMINO ACID TRANSPORTER-RELATED"/>
    <property type="match status" value="1"/>
</dbReference>
<proteinExistence type="predicted"/>
<comment type="subcellular location">
    <subcellularLocation>
        <location evidence="1">Cell membrane</location>
        <topology evidence="1">Multi-pass membrane protein</topology>
    </subcellularLocation>
</comment>
<evidence type="ECO:0000256" key="2">
    <source>
        <dbReference type="ARBA" id="ARBA00022475"/>
    </source>
</evidence>
<name>A0A1Y0HK38_9BACT</name>
<feature type="transmembrane region" description="Helical" evidence="6">
    <location>
        <begin position="114"/>
        <end position="132"/>
    </location>
</feature>
<feature type="transmembrane region" description="Helical" evidence="6">
    <location>
        <begin position="87"/>
        <end position="108"/>
    </location>
</feature>
<dbReference type="Proteomes" id="UP000196005">
    <property type="component" value="Chromosome"/>
</dbReference>
<evidence type="ECO:0000256" key="3">
    <source>
        <dbReference type="ARBA" id="ARBA00022692"/>
    </source>
</evidence>
<protein>
    <submittedName>
        <fullName evidence="7">L-methionine/branched-chain amino acid exporter YjeH</fullName>
    </submittedName>
</protein>
<evidence type="ECO:0000256" key="5">
    <source>
        <dbReference type="ARBA" id="ARBA00023136"/>
    </source>
</evidence>
<evidence type="ECO:0000256" key="1">
    <source>
        <dbReference type="ARBA" id="ARBA00004651"/>
    </source>
</evidence>
<dbReference type="Gene3D" id="1.20.1740.10">
    <property type="entry name" value="Amino acid/polyamine transporter I"/>
    <property type="match status" value="1"/>
</dbReference>
<keyword evidence="5 6" id="KW-0472">Membrane</keyword>